<dbReference type="AlphaFoldDB" id="A0A6A6E5F6"/>
<evidence type="ECO:0000313" key="1">
    <source>
        <dbReference type="EMBL" id="KAF2187151.1"/>
    </source>
</evidence>
<sequence>SNPHFKKEVDWEMDHLNKPDVIVLFLQPGTMSPISPLELGLHPSDGKLVVCCPKGFWRRGNVQIICHRYGIPLVETMRELKEIAK</sequence>
<keyword evidence="2" id="KW-1185">Reference proteome</keyword>
<dbReference type="EMBL" id="ML994628">
    <property type="protein sequence ID" value="KAF2187151.1"/>
    <property type="molecule type" value="Genomic_DNA"/>
</dbReference>
<dbReference type="Gene3D" id="3.40.50.450">
    <property type="match status" value="1"/>
</dbReference>
<name>A0A6A6E5F6_9PEZI</name>
<evidence type="ECO:0008006" key="3">
    <source>
        <dbReference type="Google" id="ProtNLM"/>
    </source>
</evidence>
<dbReference type="InterPro" id="IPR039470">
    <property type="entry name" value="Nuc_deoxyri_tr2"/>
</dbReference>
<dbReference type="Proteomes" id="UP000800200">
    <property type="component" value="Unassembled WGS sequence"/>
</dbReference>
<protein>
    <recommendedName>
        <fullName evidence="3">CoA-binding domain-containing protein</fullName>
    </recommendedName>
</protein>
<dbReference type="Pfam" id="PF15891">
    <property type="entry name" value="Nuc_deoxyri_tr2"/>
    <property type="match status" value="1"/>
</dbReference>
<dbReference type="OrthoDB" id="2893324at2759"/>
<reference evidence="1" key="1">
    <citation type="journal article" date="2020" name="Stud. Mycol.">
        <title>101 Dothideomycetes genomes: a test case for predicting lifestyles and emergence of pathogens.</title>
        <authorList>
            <person name="Haridas S."/>
            <person name="Albert R."/>
            <person name="Binder M."/>
            <person name="Bloem J."/>
            <person name="Labutti K."/>
            <person name="Salamov A."/>
            <person name="Andreopoulos B."/>
            <person name="Baker S."/>
            <person name="Barry K."/>
            <person name="Bills G."/>
            <person name="Bluhm B."/>
            <person name="Cannon C."/>
            <person name="Castanera R."/>
            <person name="Culley D."/>
            <person name="Daum C."/>
            <person name="Ezra D."/>
            <person name="Gonzalez J."/>
            <person name="Henrissat B."/>
            <person name="Kuo A."/>
            <person name="Liang C."/>
            <person name="Lipzen A."/>
            <person name="Lutzoni F."/>
            <person name="Magnuson J."/>
            <person name="Mondo S."/>
            <person name="Nolan M."/>
            <person name="Ohm R."/>
            <person name="Pangilinan J."/>
            <person name="Park H.-J."/>
            <person name="Ramirez L."/>
            <person name="Alfaro M."/>
            <person name="Sun H."/>
            <person name="Tritt A."/>
            <person name="Yoshinaga Y."/>
            <person name="Zwiers L.-H."/>
            <person name="Turgeon B."/>
            <person name="Goodwin S."/>
            <person name="Spatafora J."/>
            <person name="Crous P."/>
            <person name="Grigoriev I."/>
        </authorList>
    </citation>
    <scope>NUCLEOTIDE SEQUENCE</scope>
    <source>
        <strain evidence="1">CBS 207.26</strain>
    </source>
</reference>
<organism evidence="1 2">
    <name type="scientific">Zopfia rhizophila CBS 207.26</name>
    <dbReference type="NCBI Taxonomy" id="1314779"/>
    <lineage>
        <taxon>Eukaryota</taxon>
        <taxon>Fungi</taxon>
        <taxon>Dikarya</taxon>
        <taxon>Ascomycota</taxon>
        <taxon>Pezizomycotina</taxon>
        <taxon>Dothideomycetes</taxon>
        <taxon>Dothideomycetes incertae sedis</taxon>
        <taxon>Zopfiaceae</taxon>
        <taxon>Zopfia</taxon>
    </lineage>
</organism>
<feature type="non-terminal residue" evidence="1">
    <location>
        <position position="1"/>
    </location>
</feature>
<accession>A0A6A6E5F6</accession>
<proteinExistence type="predicted"/>
<evidence type="ECO:0000313" key="2">
    <source>
        <dbReference type="Proteomes" id="UP000800200"/>
    </source>
</evidence>
<gene>
    <name evidence="1" type="ORF">K469DRAFT_571565</name>
</gene>